<name>A0A7Y7B9K2_STRMO</name>
<dbReference type="AlphaFoldDB" id="A0A7Y7B9K2"/>
<dbReference type="EMBL" id="JABBXF010000084">
    <property type="protein sequence ID" value="NVK81548.1"/>
    <property type="molecule type" value="Genomic_DNA"/>
</dbReference>
<dbReference type="Proteomes" id="UP000587462">
    <property type="component" value="Unassembled WGS sequence"/>
</dbReference>
<feature type="region of interest" description="Disordered" evidence="1">
    <location>
        <begin position="29"/>
        <end position="54"/>
    </location>
</feature>
<keyword evidence="3" id="KW-1185">Reference proteome</keyword>
<proteinExistence type="predicted"/>
<reference evidence="2 3" key="1">
    <citation type="submission" date="2020-04" db="EMBL/GenBank/DDBJ databases">
        <title>Draft Genome Sequence of Streptomyces morookaense DSM 40503, an 8-azaguanine-producing strain.</title>
        <authorList>
            <person name="Qi J."/>
            <person name="Gao J.-M."/>
        </authorList>
    </citation>
    <scope>NUCLEOTIDE SEQUENCE [LARGE SCALE GENOMIC DNA]</scope>
    <source>
        <strain evidence="2 3">DSM 40503</strain>
    </source>
</reference>
<sequence length="137" mass="14274">MGGGQGTLASSASDKQHAVTFMQQHLLPDTQAAARMGEGGGRVQPPLAGSGALQSSLLKPDTGLHGLSAWATAAGLSEATSLWQGQANRLMDRLHRELDALHSTNTLFQGQDAAIGAQFNSTGGATQEPFSSRLDRY</sequence>
<protein>
    <submittedName>
        <fullName evidence="2">Uncharacterized protein</fullName>
    </submittedName>
</protein>
<evidence type="ECO:0000313" key="2">
    <source>
        <dbReference type="EMBL" id="NVK81548.1"/>
    </source>
</evidence>
<evidence type="ECO:0000256" key="1">
    <source>
        <dbReference type="SAM" id="MobiDB-lite"/>
    </source>
</evidence>
<accession>A0A7Y7B9K2</accession>
<evidence type="ECO:0000313" key="3">
    <source>
        <dbReference type="Proteomes" id="UP000587462"/>
    </source>
</evidence>
<gene>
    <name evidence="2" type="ORF">HG542_28415</name>
</gene>
<comment type="caution">
    <text evidence="2">The sequence shown here is derived from an EMBL/GenBank/DDBJ whole genome shotgun (WGS) entry which is preliminary data.</text>
</comment>
<organism evidence="2 3">
    <name type="scientific">Streptomyces morookaense</name>
    <name type="common">Streptoverticillium morookaense</name>
    <dbReference type="NCBI Taxonomy" id="1970"/>
    <lineage>
        <taxon>Bacteria</taxon>
        <taxon>Bacillati</taxon>
        <taxon>Actinomycetota</taxon>
        <taxon>Actinomycetes</taxon>
        <taxon>Kitasatosporales</taxon>
        <taxon>Streptomycetaceae</taxon>
        <taxon>Streptomyces</taxon>
    </lineage>
</organism>